<accession>A0ABU3XEV8</accession>
<gene>
    <name evidence="2" type="ORF">RYX56_18795</name>
</gene>
<evidence type="ECO:0000313" key="3">
    <source>
        <dbReference type="Proteomes" id="UP001287282"/>
    </source>
</evidence>
<dbReference type="RefSeq" id="WP_317123584.1">
    <property type="nucleotide sequence ID" value="NZ_JAWJBA010000009.1"/>
</dbReference>
<dbReference type="InterPro" id="IPR000757">
    <property type="entry name" value="Beta-glucanase-like"/>
</dbReference>
<dbReference type="InterPro" id="IPR013320">
    <property type="entry name" value="ConA-like_dom_sf"/>
</dbReference>
<keyword evidence="3" id="KW-1185">Reference proteome</keyword>
<dbReference type="Proteomes" id="UP001287282">
    <property type="component" value="Unassembled WGS sequence"/>
</dbReference>
<feature type="domain" description="GH16" evidence="1">
    <location>
        <begin position="12"/>
        <end position="232"/>
    </location>
</feature>
<dbReference type="PROSITE" id="PS51762">
    <property type="entry name" value="GH16_2"/>
    <property type="match status" value="1"/>
</dbReference>
<dbReference type="GO" id="GO:0016787">
    <property type="term" value="F:hydrolase activity"/>
    <property type="evidence" value="ECO:0007669"/>
    <property type="project" value="UniProtKB-KW"/>
</dbReference>
<sequence>MTHGRTLNWSGYTWNVKDSSSSKWGPGPNYFSSSNENVWVDNEGRLHLKITKRKGKWYCAEVYNIQTLGYGTYRFFIDGRPDKLDPNITLGLFTYDSISADAATNNNREIDIEFAKWGNSNALNSQYVVQPYTKSSNIERFQTSLNGYRSTHTFKWTSSEIKFMSLHGHYSTLPSPLEWYLIKEWSYNGEDIPNTNNEKVRLNLWLMGGGAPLNQHEAEIIITKFEFIPMEN</sequence>
<evidence type="ECO:0000313" key="2">
    <source>
        <dbReference type="EMBL" id="MDV2686421.1"/>
    </source>
</evidence>
<proteinExistence type="predicted"/>
<dbReference type="CDD" id="cd00413">
    <property type="entry name" value="Glyco_hydrolase_16"/>
    <property type="match status" value="1"/>
</dbReference>
<comment type="caution">
    <text evidence="2">The sequence shown here is derived from an EMBL/GenBank/DDBJ whole genome shotgun (WGS) entry which is preliminary data.</text>
</comment>
<evidence type="ECO:0000259" key="1">
    <source>
        <dbReference type="PROSITE" id="PS51762"/>
    </source>
</evidence>
<reference evidence="2 3" key="1">
    <citation type="submission" date="2023-10" db="EMBL/GenBank/DDBJ databases">
        <title>Screening of Alkalihalobacillus lindianensis BZ-TG-R113 and Its Alleviation of Salt Stress on Rapeseed Growth.</title>
        <authorList>
            <person name="Zhao B."/>
            <person name="Guo T."/>
        </authorList>
    </citation>
    <scope>NUCLEOTIDE SEQUENCE [LARGE SCALE GENOMIC DNA]</scope>
    <source>
        <strain evidence="2 3">BZ-TG-R113</strain>
    </source>
</reference>
<keyword evidence="2" id="KW-0378">Hydrolase</keyword>
<dbReference type="EMBL" id="JAWJBA010000009">
    <property type="protein sequence ID" value="MDV2686421.1"/>
    <property type="molecule type" value="Genomic_DNA"/>
</dbReference>
<protein>
    <submittedName>
        <fullName evidence="2">Glycoside hydrolase family 16 protein</fullName>
    </submittedName>
</protein>
<dbReference type="SUPFAM" id="SSF49899">
    <property type="entry name" value="Concanavalin A-like lectins/glucanases"/>
    <property type="match status" value="1"/>
</dbReference>
<organism evidence="2 3">
    <name type="scientific">Alkalihalophilus lindianensis</name>
    <dbReference type="NCBI Taxonomy" id="1630542"/>
    <lineage>
        <taxon>Bacteria</taxon>
        <taxon>Bacillati</taxon>
        <taxon>Bacillota</taxon>
        <taxon>Bacilli</taxon>
        <taxon>Bacillales</taxon>
        <taxon>Bacillaceae</taxon>
        <taxon>Alkalihalophilus</taxon>
    </lineage>
</organism>
<dbReference type="Gene3D" id="2.60.120.200">
    <property type="match status" value="1"/>
</dbReference>
<name>A0ABU3XEV8_9BACI</name>